<dbReference type="Gene3D" id="1.10.287.70">
    <property type="match status" value="1"/>
</dbReference>
<evidence type="ECO:0000259" key="10">
    <source>
        <dbReference type="PROSITE" id="PS50253"/>
    </source>
</evidence>
<feature type="transmembrane region" description="Helical" evidence="9">
    <location>
        <begin position="65"/>
        <end position="86"/>
    </location>
</feature>
<dbReference type="SUPFAM" id="SSF81452">
    <property type="entry name" value="Cytochrome c oxidase subunit III-like"/>
    <property type="match status" value="1"/>
</dbReference>
<dbReference type="AlphaFoldDB" id="A0A1P8C770"/>
<keyword evidence="4 8" id="KW-0812">Transmembrane</keyword>
<feature type="transmembrane region" description="Helical" evidence="9">
    <location>
        <begin position="219"/>
        <end position="237"/>
    </location>
</feature>
<gene>
    <name evidence="11" type="primary">COX3</name>
</gene>
<feature type="transmembrane region" description="Helical" evidence="9">
    <location>
        <begin position="176"/>
        <end position="198"/>
    </location>
</feature>
<feature type="transmembrane region" description="Helical" evidence="9">
    <location>
        <begin position="26"/>
        <end position="44"/>
    </location>
</feature>
<geneLocation type="mitochondrion" evidence="11"/>
<comment type="subcellular location">
    <subcellularLocation>
        <location evidence="1">Membrane</location>
        <topology evidence="1">Multi-pass membrane protein</topology>
    </subcellularLocation>
</comment>
<dbReference type="PANTHER" id="PTHR11403:SF7">
    <property type="entry name" value="CYTOCHROME C OXIDASE SUBUNIT 3"/>
    <property type="match status" value="1"/>
</dbReference>
<dbReference type="Pfam" id="PF00510">
    <property type="entry name" value="COX3"/>
    <property type="match status" value="1"/>
</dbReference>
<sequence length="241" mass="28015">MSVLSFFLMINILYWFKFGSFNTESTLVYVFLTAGVMVTWFRDINRESSMQGHHTIVVMKGLKWGLVWFLFSEVWFFFSVFWSFFHMSISPITGSFLSWPMFGLEIIPPFQIPLLNTVILLMSGVTATLAHQCLLMGKMNFWVSYSVGLGVYFLSLQGMEYYHASYSLATGGYGSIFFFGTGFHGMHVCLGTIMLMASDFRLNFKTLSSLHHFGVEFSLWYWHFVDVVWLFLFFWVYTWGG</sequence>
<dbReference type="PROSITE" id="PS50253">
    <property type="entry name" value="COX3"/>
    <property type="match status" value="1"/>
</dbReference>
<dbReference type="GO" id="GO:0016020">
    <property type="term" value="C:membrane"/>
    <property type="evidence" value="ECO:0007669"/>
    <property type="project" value="UniProtKB-SubCell"/>
</dbReference>
<feature type="transmembrane region" description="Helical" evidence="9">
    <location>
        <begin position="106"/>
        <end position="130"/>
    </location>
</feature>
<evidence type="ECO:0000256" key="6">
    <source>
        <dbReference type="ARBA" id="ARBA00022989"/>
    </source>
</evidence>
<evidence type="ECO:0000256" key="3">
    <source>
        <dbReference type="ARBA" id="ARBA00015944"/>
    </source>
</evidence>
<accession>A0A1P8C770</accession>
<dbReference type="InterPro" id="IPR033945">
    <property type="entry name" value="Cyt_c_oxase_su3_dom"/>
</dbReference>
<evidence type="ECO:0000256" key="5">
    <source>
        <dbReference type="ARBA" id="ARBA00022967"/>
    </source>
</evidence>
<protein>
    <recommendedName>
        <fullName evidence="3 8">Cytochrome c oxidase subunit 3</fullName>
    </recommendedName>
</protein>
<dbReference type="InterPro" id="IPR013833">
    <property type="entry name" value="Cyt_c_oxidase_su3_a-hlx"/>
</dbReference>
<evidence type="ECO:0000256" key="2">
    <source>
        <dbReference type="ARBA" id="ARBA00010581"/>
    </source>
</evidence>
<dbReference type="RefSeq" id="YP_009346438.1">
    <property type="nucleotide sequence ID" value="NC_033868.1"/>
</dbReference>
<evidence type="ECO:0000256" key="8">
    <source>
        <dbReference type="RuleBase" id="RU003375"/>
    </source>
</evidence>
<reference evidence="11" key="1">
    <citation type="journal article" date="2017" name="Sci. Rep.">
        <title>Mitochondrial genome diversity in dagger and needle nematodes (Nematoda: Longidoridae).</title>
        <authorList>
            <person name="Palomares-Rius J.E."/>
            <person name="Cantalapiedra-Navarrete C."/>
            <person name="Archidona-Yuste A."/>
            <person name="Blok V.C."/>
            <person name="Castillo P."/>
        </authorList>
    </citation>
    <scope>NUCLEOTIDE SEQUENCE</scope>
    <source>
        <strain evidence="11">E87</strain>
    </source>
</reference>
<dbReference type="GO" id="GO:0004129">
    <property type="term" value="F:cytochrome-c oxidase activity"/>
    <property type="evidence" value="ECO:0007669"/>
    <property type="project" value="InterPro"/>
</dbReference>
<keyword evidence="6 9" id="KW-1133">Transmembrane helix</keyword>
<dbReference type="PANTHER" id="PTHR11403">
    <property type="entry name" value="CYTOCHROME C OXIDASE SUBUNIT III"/>
    <property type="match status" value="1"/>
</dbReference>
<dbReference type="CTD" id="4514"/>
<evidence type="ECO:0000256" key="1">
    <source>
        <dbReference type="ARBA" id="ARBA00004141"/>
    </source>
</evidence>
<name>A0A1P8C770_9BILA</name>
<keyword evidence="7 9" id="KW-0472">Membrane</keyword>
<dbReference type="EMBL" id="KU746819">
    <property type="protein sequence ID" value="AOT84249.1"/>
    <property type="molecule type" value="Genomic_DNA"/>
</dbReference>
<feature type="transmembrane region" description="Helical" evidence="9">
    <location>
        <begin position="142"/>
        <end position="164"/>
    </location>
</feature>
<evidence type="ECO:0000256" key="9">
    <source>
        <dbReference type="SAM" id="Phobius"/>
    </source>
</evidence>
<keyword evidence="8 11" id="KW-0496">Mitochondrion</keyword>
<evidence type="ECO:0000313" key="11">
    <source>
        <dbReference type="EMBL" id="AOT84249.1"/>
    </source>
</evidence>
<dbReference type="InterPro" id="IPR024791">
    <property type="entry name" value="Cyt_c/ubiquinol_Oxase_su3"/>
</dbReference>
<dbReference type="CDD" id="cd01665">
    <property type="entry name" value="Cyt_c_Oxidase_III"/>
    <property type="match status" value="1"/>
</dbReference>
<feature type="domain" description="Heme-copper oxidase subunit III family profile" evidence="10">
    <location>
        <begin position="1"/>
        <end position="241"/>
    </location>
</feature>
<dbReference type="InterPro" id="IPR000298">
    <property type="entry name" value="Cyt_c_oxidase-like_su3"/>
</dbReference>
<dbReference type="GO" id="GO:0006123">
    <property type="term" value="P:mitochondrial electron transport, cytochrome c to oxygen"/>
    <property type="evidence" value="ECO:0007669"/>
    <property type="project" value="TreeGrafter"/>
</dbReference>
<proteinExistence type="inferred from homology"/>
<dbReference type="GO" id="GO:0005739">
    <property type="term" value="C:mitochondrion"/>
    <property type="evidence" value="ECO:0007669"/>
    <property type="project" value="TreeGrafter"/>
</dbReference>
<keyword evidence="5" id="KW-1278">Translocase</keyword>
<dbReference type="InterPro" id="IPR035973">
    <property type="entry name" value="Cyt_c_oxidase_su3-like_sf"/>
</dbReference>
<dbReference type="Gene3D" id="1.20.120.80">
    <property type="entry name" value="Cytochrome c oxidase, subunit III, four-helix bundle"/>
    <property type="match status" value="1"/>
</dbReference>
<evidence type="ECO:0000256" key="7">
    <source>
        <dbReference type="ARBA" id="ARBA00023136"/>
    </source>
</evidence>
<comment type="function">
    <text evidence="8">Component of the cytochrome c oxidase, the last enzyme in the mitochondrial electron transport chain which drives oxidative phosphorylation. The respiratory chain contains 3 multisubunit complexes succinate dehydrogenase (complex II, CII), ubiquinol-cytochrome c oxidoreductase (cytochrome b-c1 complex, complex III, CIII) and cytochrome c oxidase (complex IV, CIV), that cooperate to transfer electrons derived from NADH and succinate to molecular oxygen, creating an electrochemical gradient over the inner membrane that drives transmembrane transport and the ATP synthase. Cytochrome c oxidase is the component of the respiratory chain that catalyzes the reduction of oxygen to water. Electrons originating from reduced cytochrome c in the intermembrane space (IMS) are transferred via the dinuclear copper A center (CU(A)) of subunit 2 and heme A of subunit 1 to the active site in subunit 1, a binuclear center (BNC) formed by heme A3 and copper B (CU(B)). The BNC reduces molecular oxygen to 2 water molecules using 4 electrons from cytochrome c in the IMS and 4 protons from the mitochondrial matrix.</text>
</comment>
<evidence type="ECO:0000256" key="4">
    <source>
        <dbReference type="ARBA" id="ARBA00022692"/>
    </source>
</evidence>
<organism evidence="11">
    <name type="scientific">Paralongidorus litoralis</name>
    <dbReference type="NCBI Taxonomy" id="474435"/>
    <lineage>
        <taxon>Eukaryota</taxon>
        <taxon>Metazoa</taxon>
        <taxon>Ecdysozoa</taxon>
        <taxon>Nematoda</taxon>
        <taxon>Enoplea</taxon>
        <taxon>Dorylaimia</taxon>
        <taxon>Dorylaimida</taxon>
        <taxon>Dorylaimina</taxon>
        <taxon>Longidoroidea</taxon>
        <taxon>Longidoridae</taxon>
        <taxon>Paralongidorus</taxon>
    </lineage>
</organism>
<dbReference type="GeneID" id="31080095"/>
<comment type="similarity">
    <text evidence="2 8">Belongs to the cytochrome c oxidase subunit 3 family.</text>
</comment>